<dbReference type="InterPro" id="IPR034733">
    <property type="entry name" value="AcCoA_carboxyl_beta"/>
</dbReference>
<dbReference type="SUPFAM" id="SSF52096">
    <property type="entry name" value="ClpP/crotonase"/>
    <property type="match status" value="2"/>
</dbReference>
<reference evidence="3" key="1">
    <citation type="journal article" date="2014" name="Genome Biol. Evol.">
        <title>Pangenome evidence for extensive interdomain horizontal transfer affecting lineage core and shell genes in uncultured planktonic thaumarchaeota and euryarchaeota.</title>
        <authorList>
            <person name="Deschamps P."/>
            <person name="Zivanovic Y."/>
            <person name="Moreira D."/>
            <person name="Rodriguez-Valera F."/>
            <person name="Lopez-Garcia P."/>
        </authorList>
    </citation>
    <scope>NUCLEOTIDE SEQUENCE</scope>
</reference>
<evidence type="ECO:0000259" key="1">
    <source>
        <dbReference type="PROSITE" id="PS50980"/>
    </source>
</evidence>
<dbReference type="PROSITE" id="PS50980">
    <property type="entry name" value="COA_CT_NTER"/>
    <property type="match status" value="1"/>
</dbReference>
<evidence type="ECO:0000313" key="3">
    <source>
        <dbReference type="EMBL" id="AIF12100.1"/>
    </source>
</evidence>
<dbReference type="GO" id="GO:0006552">
    <property type="term" value="P:L-leucine catabolic process"/>
    <property type="evidence" value="ECO:0007669"/>
    <property type="project" value="TreeGrafter"/>
</dbReference>
<dbReference type="InterPro" id="IPR029045">
    <property type="entry name" value="ClpP/crotonase-like_dom_sf"/>
</dbReference>
<dbReference type="AlphaFoldDB" id="A0A075HA76"/>
<dbReference type="Pfam" id="PF01039">
    <property type="entry name" value="Carboxyl_trans"/>
    <property type="match status" value="1"/>
</dbReference>
<feature type="domain" description="CoA carboxyltransferase N-terminal" evidence="1">
    <location>
        <begin position="39"/>
        <end position="295"/>
    </location>
</feature>
<sequence>MKPHRSNTCLISTLWVDMDRLPSSVRTSDKQYATNLEHNRAIVAAMEGRMKAVMEGGGGKYVERHRSRGKMLPRERIEAICDPGTAFLELSKLAANGLYDGNAHSAGIITGIGMVHGRECMFVANDATVKGGSYYPMTVKKHIRAQSIAEENGLPCIYLVDSGGAYLPLQDEVFPDREHFGRIFRNQAVMSGKGIPQISAVLGSCTAGGAYVPAMSDESIIVKDNGTIFLAGPPLVKAATGEEVTAEALGGAEVHTVESGVADHFAEDEPDGLRIVRNIVENLPAPYKVALDVTTPEPPHHDPEELLGIIPEDNRMPYDVREVIARITDGSRFHEFKSRYGTTIVCGFARIHGYPVGIVANNGILFSESALKATHFIELCGQRGTPIIFLQNITGFMVGSEYEAGGIAKDGAKMVTAVACAPVPKFTVIIGGSHGAGNYAMCGRGYDPRFLFMWPNSRISVMGGPQASSVLTTVKQDQRAREGQAPMEGDELDDFQNPILERYETEGSPYYATARLWDDGIIDPRDTRDVLGLSISAALNGPFPDSEYGIFRM</sequence>
<feature type="domain" description="CoA carboxyltransferase C-terminal" evidence="2">
    <location>
        <begin position="302"/>
        <end position="545"/>
    </location>
</feature>
<proteinExistence type="predicted"/>
<dbReference type="PROSITE" id="PS50989">
    <property type="entry name" value="COA_CT_CTER"/>
    <property type="match status" value="1"/>
</dbReference>
<evidence type="ECO:0000259" key="2">
    <source>
        <dbReference type="PROSITE" id="PS50989"/>
    </source>
</evidence>
<keyword evidence="3" id="KW-0436">Ligase</keyword>
<dbReference type="GO" id="GO:1905202">
    <property type="term" value="C:methylcrotonoyl-CoA carboxylase complex"/>
    <property type="evidence" value="ECO:0007669"/>
    <property type="project" value="TreeGrafter"/>
</dbReference>
<protein>
    <submittedName>
        <fullName evidence="3">Acetyl-CoA carboxylase, carboxyltransferase component (Subunits alpha and beta)</fullName>
        <ecNumber evidence="3">6.4.1.4</ecNumber>
    </submittedName>
</protein>
<dbReference type="PANTHER" id="PTHR22855">
    <property type="entry name" value="ACETYL, PROPIONYL, PYRUVATE, AND GLUTACONYL CARBOXYLASE-RELATED"/>
    <property type="match status" value="1"/>
</dbReference>
<organism evidence="3">
    <name type="scientific">uncultured marine group II/III euryarchaeote KM3_54_F07</name>
    <dbReference type="NCBI Taxonomy" id="1456461"/>
    <lineage>
        <taxon>Archaea</taxon>
        <taxon>Methanobacteriati</taxon>
        <taxon>Methanobacteriota</taxon>
        <taxon>environmental samples</taxon>
    </lineage>
</organism>
<keyword evidence="3" id="KW-0808">Transferase</keyword>
<dbReference type="GO" id="GO:0004485">
    <property type="term" value="F:methylcrotonoyl-CoA carboxylase activity"/>
    <property type="evidence" value="ECO:0007669"/>
    <property type="project" value="UniProtKB-EC"/>
</dbReference>
<accession>A0A075HA76</accession>
<dbReference type="InterPro" id="IPR011762">
    <property type="entry name" value="COA_CT_N"/>
</dbReference>
<dbReference type="FunFam" id="3.90.226.10:FF:000004">
    <property type="entry name" value="Methylcrotonoyl-CoA carboxylase beta chain"/>
    <property type="match status" value="1"/>
</dbReference>
<dbReference type="EMBL" id="KF900937">
    <property type="protein sequence ID" value="AIF12100.1"/>
    <property type="molecule type" value="Genomic_DNA"/>
</dbReference>
<name>A0A075HA76_9EURY</name>
<dbReference type="InterPro" id="IPR045190">
    <property type="entry name" value="MCCB/AccD1-like"/>
</dbReference>
<dbReference type="PANTHER" id="PTHR22855:SF13">
    <property type="entry name" value="METHYLCROTONOYL-COA CARBOXYLASE BETA CHAIN, MITOCHONDRIAL"/>
    <property type="match status" value="1"/>
</dbReference>
<dbReference type="GO" id="GO:0016740">
    <property type="term" value="F:transferase activity"/>
    <property type="evidence" value="ECO:0007669"/>
    <property type="project" value="UniProtKB-KW"/>
</dbReference>
<dbReference type="FunFam" id="3.90.226.10:FF:000046">
    <property type="entry name" value="Geranyl-CoA carboxylase beta subunit"/>
    <property type="match status" value="1"/>
</dbReference>
<dbReference type="InterPro" id="IPR011763">
    <property type="entry name" value="COA_CT_C"/>
</dbReference>
<dbReference type="EC" id="6.4.1.4" evidence="3"/>
<dbReference type="Gene3D" id="3.90.226.10">
    <property type="entry name" value="2-enoyl-CoA Hydratase, Chain A, domain 1"/>
    <property type="match status" value="2"/>
</dbReference>